<evidence type="ECO:0000256" key="1">
    <source>
        <dbReference type="ARBA" id="ARBA00022603"/>
    </source>
</evidence>
<keyword evidence="1 4" id="KW-0489">Methyltransferase</keyword>
<gene>
    <name evidence="4" type="ORF">MGWOODY_XGa696</name>
</gene>
<dbReference type="InterPro" id="IPR001537">
    <property type="entry name" value="SpoU_MeTrfase"/>
</dbReference>
<protein>
    <submittedName>
        <fullName evidence="4">23S rRNA (Guanosine-2'-O-)-methyltransferase rlmB</fullName>
        <ecNumber evidence="4">2.1.1.-</ecNumber>
    </submittedName>
</protein>
<feature type="domain" description="RNA 2-O ribose methyltransferase substrate binding" evidence="3">
    <location>
        <begin position="17"/>
        <end position="92"/>
    </location>
</feature>
<dbReference type="CDD" id="cd18103">
    <property type="entry name" value="SpoU-like_RlmB"/>
    <property type="match status" value="1"/>
</dbReference>
<dbReference type="AlphaFoldDB" id="A0A160TUV5"/>
<reference evidence="4" key="1">
    <citation type="submission" date="2015-10" db="EMBL/GenBank/DDBJ databases">
        <authorList>
            <person name="Gilbert D.G."/>
        </authorList>
    </citation>
    <scope>NUCLEOTIDE SEQUENCE</scope>
</reference>
<evidence type="ECO:0000313" key="4">
    <source>
        <dbReference type="EMBL" id="CUS54286.1"/>
    </source>
</evidence>
<dbReference type="NCBIfam" id="TIGR00186">
    <property type="entry name" value="rRNA_methyl_3"/>
    <property type="match status" value="1"/>
</dbReference>
<dbReference type="EMBL" id="CZRL01000104">
    <property type="protein sequence ID" value="CUS54286.1"/>
    <property type="molecule type" value="Genomic_DNA"/>
</dbReference>
<organism evidence="4">
    <name type="scientific">hydrothermal vent metagenome</name>
    <dbReference type="NCBI Taxonomy" id="652676"/>
    <lineage>
        <taxon>unclassified sequences</taxon>
        <taxon>metagenomes</taxon>
        <taxon>ecological metagenomes</taxon>
    </lineage>
</organism>
<dbReference type="GO" id="GO:0006396">
    <property type="term" value="P:RNA processing"/>
    <property type="evidence" value="ECO:0007669"/>
    <property type="project" value="InterPro"/>
</dbReference>
<dbReference type="Gene3D" id="3.40.1280.10">
    <property type="match status" value="1"/>
</dbReference>
<dbReference type="SUPFAM" id="SSF55315">
    <property type="entry name" value="L30e-like"/>
    <property type="match status" value="1"/>
</dbReference>
<proteinExistence type="predicted"/>
<dbReference type="SMART" id="SM00967">
    <property type="entry name" value="SpoU_sub_bind"/>
    <property type="match status" value="1"/>
</dbReference>
<name>A0A160TUV5_9ZZZZ</name>
<dbReference type="GO" id="GO:0003723">
    <property type="term" value="F:RNA binding"/>
    <property type="evidence" value="ECO:0007669"/>
    <property type="project" value="InterPro"/>
</dbReference>
<dbReference type="PROSITE" id="PS51257">
    <property type="entry name" value="PROKAR_LIPOPROTEIN"/>
    <property type="match status" value="1"/>
</dbReference>
<dbReference type="Pfam" id="PF00588">
    <property type="entry name" value="SpoU_methylase"/>
    <property type="match status" value="1"/>
</dbReference>
<dbReference type="GO" id="GO:0008173">
    <property type="term" value="F:RNA methyltransferase activity"/>
    <property type="evidence" value="ECO:0007669"/>
    <property type="project" value="InterPro"/>
</dbReference>
<sequence length="259" mass="28257">MYDHKAAAIAMNTTVSTSCGFHAVQNALNHPETVEVLLYDVERNDLRLKELIEQARRSQIQIRASGKKELDKVSAGVRHQGVIIIHTTDLAKPSLPLEEYLTQLEAVPLLLVLDGVQDPQNLGACLRTAAAAGVDGVILPRKKGCDITATVIRVAAGGISHLSVFEESNWNRVMTTLKNSGLWIVGTDERAENDIYSMDLVRPVALVLGAEDKGMRRLTRKQCDQVVRIPAVGGIHSLNVSVATGIALFEALRQRRALL</sequence>
<dbReference type="InterPro" id="IPR013123">
    <property type="entry name" value="SpoU_subst-bd"/>
</dbReference>
<dbReference type="GO" id="GO:0032259">
    <property type="term" value="P:methylation"/>
    <property type="evidence" value="ECO:0007669"/>
    <property type="project" value="UniProtKB-KW"/>
</dbReference>
<keyword evidence="2 4" id="KW-0808">Transferase</keyword>
<dbReference type="PANTHER" id="PTHR46429">
    <property type="entry name" value="23S RRNA (GUANOSINE-2'-O-)-METHYLTRANSFERASE RLMB"/>
    <property type="match status" value="1"/>
</dbReference>
<dbReference type="Pfam" id="PF08032">
    <property type="entry name" value="SpoU_sub_bind"/>
    <property type="match status" value="1"/>
</dbReference>
<evidence type="ECO:0000259" key="3">
    <source>
        <dbReference type="SMART" id="SM00967"/>
    </source>
</evidence>
<dbReference type="InterPro" id="IPR029064">
    <property type="entry name" value="Ribosomal_eL30-like_sf"/>
</dbReference>
<dbReference type="InterPro" id="IPR029026">
    <property type="entry name" value="tRNA_m1G_MTases_N"/>
</dbReference>
<evidence type="ECO:0000256" key="2">
    <source>
        <dbReference type="ARBA" id="ARBA00022679"/>
    </source>
</evidence>
<dbReference type="InterPro" id="IPR029028">
    <property type="entry name" value="Alpha/beta_knot_MTases"/>
</dbReference>
<accession>A0A160TUV5</accession>
<dbReference type="PANTHER" id="PTHR46429:SF1">
    <property type="entry name" value="23S RRNA (GUANOSINE-2'-O-)-METHYLTRANSFERASE RLMB"/>
    <property type="match status" value="1"/>
</dbReference>
<dbReference type="InterPro" id="IPR004441">
    <property type="entry name" value="rRNA_MeTrfase_TrmH"/>
</dbReference>
<dbReference type="Gene3D" id="3.30.1330.30">
    <property type="match status" value="1"/>
</dbReference>
<dbReference type="GO" id="GO:0005829">
    <property type="term" value="C:cytosol"/>
    <property type="evidence" value="ECO:0007669"/>
    <property type="project" value="TreeGrafter"/>
</dbReference>
<dbReference type="EC" id="2.1.1.-" evidence="4"/>
<dbReference type="SUPFAM" id="SSF75217">
    <property type="entry name" value="alpha/beta knot"/>
    <property type="match status" value="1"/>
</dbReference>